<dbReference type="GO" id="GO:0009653">
    <property type="term" value="P:anatomical structure morphogenesis"/>
    <property type="evidence" value="ECO:0007669"/>
    <property type="project" value="TreeGrafter"/>
</dbReference>
<evidence type="ECO:0000256" key="4">
    <source>
        <dbReference type="ARBA" id="ARBA00023125"/>
    </source>
</evidence>
<reference evidence="9" key="1">
    <citation type="submission" date="2019-08" db="EMBL/GenBank/DDBJ databases">
        <title>The genome of the North American firefly Photinus pyralis.</title>
        <authorList>
            <consortium name="Photinus pyralis genome working group"/>
            <person name="Fallon T.R."/>
            <person name="Sander Lower S.E."/>
            <person name="Weng J.-K."/>
        </authorList>
    </citation>
    <scope>NUCLEOTIDE SEQUENCE</scope>
    <source>
        <strain evidence="9">TRF0915ILg1</strain>
        <tissue evidence="9">Whole body</tissue>
    </source>
</reference>
<dbReference type="GO" id="GO:0016607">
    <property type="term" value="C:nuclear speck"/>
    <property type="evidence" value="ECO:0007669"/>
    <property type="project" value="UniProtKB-SubCell"/>
</dbReference>
<feature type="domain" description="BHLH" evidence="8">
    <location>
        <begin position="294"/>
        <end position="346"/>
    </location>
</feature>
<keyword evidence="4" id="KW-0238">DNA-binding</keyword>
<keyword evidence="5" id="KW-0804">Transcription</keyword>
<dbReference type="PANTHER" id="PTHR19290">
    <property type="entry name" value="BASIC HELIX-LOOP-HELIX PROTEIN NEUROGENIN-RELATED"/>
    <property type="match status" value="1"/>
</dbReference>
<dbReference type="GO" id="GO:0045944">
    <property type="term" value="P:positive regulation of transcription by RNA polymerase II"/>
    <property type="evidence" value="ECO:0007669"/>
    <property type="project" value="TreeGrafter"/>
</dbReference>
<evidence type="ECO:0000259" key="8">
    <source>
        <dbReference type="PROSITE" id="PS50888"/>
    </source>
</evidence>
<dbReference type="GO" id="GO:0005737">
    <property type="term" value="C:cytoplasm"/>
    <property type="evidence" value="ECO:0007669"/>
    <property type="project" value="UniProtKB-SubCell"/>
</dbReference>
<evidence type="ECO:0000313" key="9">
    <source>
        <dbReference type="EMBL" id="KAF2896970.1"/>
    </source>
</evidence>
<dbReference type="SUPFAM" id="SSF47459">
    <property type="entry name" value="HLH, helix-loop-helix DNA-binding domain"/>
    <property type="match status" value="1"/>
</dbReference>
<dbReference type="GO" id="GO:0070888">
    <property type="term" value="F:E-box binding"/>
    <property type="evidence" value="ECO:0007669"/>
    <property type="project" value="TreeGrafter"/>
</dbReference>
<dbReference type="Gene3D" id="4.10.280.10">
    <property type="entry name" value="Helix-loop-helix DNA-binding domain"/>
    <property type="match status" value="1"/>
</dbReference>
<dbReference type="GO" id="GO:0003700">
    <property type="term" value="F:DNA-binding transcription factor activity"/>
    <property type="evidence" value="ECO:0007669"/>
    <property type="project" value="InterPro"/>
</dbReference>
<comment type="subcellular location">
    <subcellularLocation>
        <location evidence="2">Cytoplasm</location>
    </subcellularLocation>
    <subcellularLocation>
        <location evidence="1">Nucleus speckle</location>
    </subcellularLocation>
</comment>
<comment type="caution">
    <text evidence="9">The sequence shown here is derived from an EMBL/GenBank/DDBJ whole genome shotgun (WGS) entry which is preliminary data.</text>
</comment>
<dbReference type="InterPro" id="IPR050359">
    <property type="entry name" value="bHLH_transcription_factors"/>
</dbReference>
<feature type="region of interest" description="Disordered" evidence="7">
    <location>
        <begin position="91"/>
        <end position="121"/>
    </location>
</feature>
<keyword evidence="6" id="KW-0539">Nucleus</keyword>
<dbReference type="InterPro" id="IPR036638">
    <property type="entry name" value="HLH_DNA-bd_sf"/>
</dbReference>
<dbReference type="OrthoDB" id="10001938at2759"/>
<gene>
    <name evidence="9" type="ORF">ILUMI_09204</name>
</gene>
<dbReference type="PANTHER" id="PTHR19290:SF102">
    <property type="entry name" value="TRANSCRIPTION FACTOR ATOH8"/>
    <property type="match status" value="1"/>
</dbReference>
<dbReference type="InterPro" id="IPR011598">
    <property type="entry name" value="bHLH_dom"/>
</dbReference>
<dbReference type="EMBL" id="VTPC01004593">
    <property type="protein sequence ID" value="KAF2896970.1"/>
    <property type="molecule type" value="Genomic_DNA"/>
</dbReference>
<dbReference type="FunFam" id="4.10.280.10:FF:000052">
    <property type="entry name" value="Protein atonal homolog 8"/>
    <property type="match status" value="1"/>
</dbReference>
<feature type="compositionally biased region" description="Basic and acidic residues" evidence="7">
    <location>
        <begin position="272"/>
        <end position="292"/>
    </location>
</feature>
<evidence type="ECO:0000256" key="5">
    <source>
        <dbReference type="ARBA" id="ARBA00023163"/>
    </source>
</evidence>
<evidence type="ECO:0000256" key="7">
    <source>
        <dbReference type="SAM" id="MobiDB-lite"/>
    </source>
</evidence>
<proteinExistence type="predicted"/>
<dbReference type="Proteomes" id="UP000801492">
    <property type="component" value="Unassembled WGS sequence"/>
</dbReference>
<protein>
    <recommendedName>
        <fullName evidence="8">BHLH domain-containing protein</fullName>
    </recommendedName>
</protein>
<dbReference type="InterPro" id="IPR032660">
    <property type="entry name" value="ATOH8_bHLH"/>
</dbReference>
<dbReference type="Pfam" id="PF00010">
    <property type="entry name" value="HLH"/>
    <property type="match status" value="1"/>
</dbReference>
<dbReference type="SMART" id="SM00353">
    <property type="entry name" value="HLH"/>
    <property type="match status" value="1"/>
</dbReference>
<dbReference type="CDD" id="cd11421">
    <property type="entry name" value="bHLH_TS_ATOH8"/>
    <property type="match status" value="1"/>
</dbReference>
<dbReference type="PROSITE" id="PS50888">
    <property type="entry name" value="BHLH"/>
    <property type="match status" value="1"/>
</dbReference>
<name>A0A8K0G9W5_IGNLU</name>
<evidence type="ECO:0000313" key="10">
    <source>
        <dbReference type="Proteomes" id="UP000801492"/>
    </source>
</evidence>
<keyword evidence="10" id="KW-1185">Reference proteome</keyword>
<feature type="region of interest" description="Disordered" evidence="7">
    <location>
        <begin position="266"/>
        <end position="292"/>
    </location>
</feature>
<sequence length="389" mass="43411">MTNGTGKPKHLQEFVMTAKGRDFELCSGGEEDEYLEVEVHSPTDSSEDSVEVKVSPICLRNKRKCAEPRKVQDAFTAPPKKRMCFKAKNEIHSNGTENPEPFRPWSIENHRSPSPSSKLNVSKEIKVPKDVTDTPNQNFVVPQLAQPMTTPILLIPPTDYAQQITAHNSLYVRPSSPLEQKPIVKRSPSPAQPLPLVKKNGPAITRERKVKTEMNATKIKIECDATPASSCDPLSLRVPLHPHLANLTTTEAERLLVSSAEAFPNLHPHSRLKNDDQGSSGRKEQRNYKNMTRERRIEANARERTRVHTISAAFETLRRSVPSYSHNQKLSKLSVLRIACSYIMTLSTLVGGSAGVEVNPSTSLSECVDNVSKTIQKEGKLRKKKDETE</sequence>
<keyword evidence="3" id="KW-0805">Transcription regulation</keyword>
<evidence type="ECO:0000256" key="2">
    <source>
        <dbReference type="ARBA" id="ARBA00004496"/>
    </source>
</evidence>
<evidence type="ECO:0000256" key="1">
    <source>
        <dbReference type="ARBA" id="ARBA00004324"/>
    </source>
</evidence>
<dbReference type="GO" id="GO:0046983">
    <property type="term" value="F:protein dimerization activity"/>
    <property type="evidence" value="ECO:0007669"/>
    <property type="project" value="InterPro"/>
</dbReference>
<accession>A0A8K0G9W5</accession>
<dbReference type="AlphaFoldDB" id="A0A8K0G9W5"/>
<organism evidence="9 10">
    <name type="scientific">Ignelater luminosus</name>
    <name type="common">Cucubano</name>
    <name type="synonym">Pyrophorus luminosus</name>
    <dbReference type="NCBI Taxonomy" id="2038154"/>
    <lineage>
        <taxon>Eukaryota</taxon>
        <taxon>Metazoa</taxon>
        <taxon>Ecdysozoa</taxon>
        <taxon>Arthropoda</taxon>
        <taxon>Hexapoda</taxon>
        <taxon>Insecta</taxon>
        <taxon>Pterygota</taxon>
        <taxon>Neoptera</taxon>
        <taxon>Endopterygota</taxon>
        <taxon>Coleoptera</taxon>
        <taxon>Polyphaga</taxon>
        <taxon>Elateriformia</taxon>
        <taxon>Elateroidea</taxon>
        <taxon>Elateridae</taxon>
        <taxon>Agrypninae</taxon>
        <taxon>Pyrophorini</taxon>
        <taxon>Ignelater</taxon>
    </lineage>
</organism>
<evidence type="ECO:0000256" key="3">
    <source>
        <dbReference type="ARBA" id="ARBA00023015"/>
    </source>
</evidence>
<evidence type="ECO:0000256" key="6">
    <source>
        <dbReference type="ARBA" id="ARBA00023242"/>
    </source>
</evidence>